<evidence type="ECO:0000256" key="1">
    <source>
        <dbReference type="SAM" id="Phobius"/>
    </source>
</evidence>
<sequence length="267" mass="29863">MQLIIASKRIFKTCFYLLAAGVSVYIASSLFFFFNPDFGEPFVLSAEQSIPLPGAQIIECRSKGRYQVYFKGTKHTVDKIEADGTKHKNISKERNKIVYELAQDPSSVRTRIICQVKENSSGSIIPLDYSERILNQSSSRDDCILISHCTFVPPKPGLYTFSCKMLGTSAKLCFMTVLPPSWDLLPPLRPVCAARLIQKGSVITEADITDSKPFYKGGMLGPNNLVKDASHAIGYRTNRFIWPGNDIRYSDLDQSPNDSKITDTDKE</sequence>
<organism evidence="2 3">
    <name type="scientific">Candidatus Obscuribacter phosphatis</name>
    <dbReference type="NCBI Taxonomy" id="1906157"/>
    <lineage>
        <taxon>Bacteria</taxon>
        <taxon>Bacillati</taxon>
        <taxon>Candidatus Melainabacteria</taxon>
        <taxon>Candidatus Obscuribacterales</taxon>
        <taxon>Candidatus Obscuribacteraceae</taxon>
        <taxon>Candidatus Obscuribacter</taxon>
    </lineage>
</organism>
<name>A0A8J7P9D2_9BACT</name>
<dbReference type="Proteomes" id="UP000664277">
    <property type="component" value="Unassembled WGS sequence"/>
</dbReference>
<evidence type="ECO:0000313" key="2">
    <source>
        <dbReference type="EMBL" id="MBN8662804.1"/>
    </source>
</evidence>
<dbReference type="EMBL" id="JAFLCK010000055">
    <property type="protein sequence ID" value="MBN8662804.1"/>
    <property type="molecule type" value="Genomic_DNA"/>
</dbReference>
<reference evidence="2" key="1">
    <citation type="submission" date="2021-02" db="EMBL/GenBank/DDBJ databases">
        <title>Genome-Resolved Metagenomics of a Microbial Community Performing Photosynthetic Biological Nutrient Removal.</title>
        <authorList>
            <person name="Mcdaniel E.A."/>
        </authorList>
    </citation>
    <scope>NUCLEOTIDE SEQUENCE</scope>
    <source>
        <strain evidence="2">UWPOB_OBS1</strain>
    </source>
</reference>
<accession>A0A8J7P9D2</accession>
<keyword evidence="1" id="KW-0472">Membrane</keyword>
<evidence type="ECO:0000313" key="3">
    <source>
        <dbReference type="Proteomes" id="UP000664277"/>
    </source>
</evidence>
<keyword evidence="1" id="KW-0812">Transmembrane</keyword>
<proteinExistence type="predicted"/>
<protein>
    <submittedName>
        <fullName evidence="2">Uncharacterized protein</fullName>
    </submittedName>
</protein>
<comment type="caution">
    <text evidence="2">The sequence shown here is derived from an EMBL/GenBank/DDBJ whole genome shotgun (WGS) entry which is preliminary data.</text>
</comment>
<gene>
    <name evidence="2" type="ORF">J0M35_20720</name>
</gene>
<dbReference type="CDD" id="cd11614">
    <property type="entry name" value="SAF_CpaB_FlgA_like"/>
    <property type="match status" value="1"/>
</dbReference>
<dbReference type="AlphaFoldDB" id="A0A8J7P9D2"/>
<keyword evidence="1" id="KW-1133">Transmembrane helix</keyword>
<feature type="transmembrane region" description="Helical" evidence="1">
    <location>
        <begin position="14"/>
        <end position="34"/>
    </location>
</feature>